<gene>
    <name evidence="9" type="ORF">FOZ60_014688</name>
</gene>
<dbReference type="InterPro" id="IPR002524">
    <property type="entry name" value="Cation_efflux"/>
</dbReference>
<feature type="transmembrane region" description="Helical" evidence="7">
    <location>
        <begin position="72"/>
        <end position="94"/>
    </location>
</feature>
<keyword evidence="3" id="KW-0864">Zinc transport</keyword>
<keyword evidence="3" id="KW-0813">Transport</keyword>
<dbReference type="OrthoDB" id="9944568at2759"/>
<comment type="caution">
    <text evidence="9">The sequence shown here is derived from an EMBL/GenBank/DDBJ whole genome shotgun (WGS) entry which is preliminary data.</text>
</comment>
<accession>A0A7J6PN21</accession>
<dbReference type="Proteomes" id="UP000541610">
    <property type="component" value="Unassembled WGS sequence"/>
</dbReference>
<dbReference type="SUPFAM" id="SSF160240">
    <property type="entry name" value="Cation efflux protein cytoplasmic domain-like"/>
    <property type="match status" value="1"/>
</dbReference>
<evidence type="ECO:0000313" key="10">
    <source>
        <dbReference type="Proteomes" id="UP000541610"/>
    </source>
</evidence>
<dbReference type="SUPFAM" id="SSF161111">
    <property type="entry name" value="Cation efflux protein transmembrane domain-like"/>
    <property type="match status" value="1"/>
</dbReference>
<dbReference type="GO" id="GO:0005886">
    <property type="term" value="C:plasma membrane"/>
    <property type="evidence" value="ECO:0007669"/>
    <property type="project" value="TreeGrafter"/>
</dbReference>
<evidence type="ECO:0000256" key="5">
    <source>
        <dbReference type="ARBA" id="ARBA00023136"/>
    </source>
</evidence>
<evidence type="ECO:0000256" key="2">
    <source>
        <dbReference type="ARBA" id="ARBA00022692"/>
    </source>
</evidence>
<dbReference type="InterPro" id="IPR027469">
    <property type="entry name" value="Cation_efflux_TMD_sf"/>
</dbReference>
<evidence type="ECO:0000256" key="3">
    <source>
        <dbReference type="ARBA" id="ARBA00022906"/>
    </source>
</evidence>
<feature type="transmembrane region" description="Helical" evidence="7">
    <location>
        <begin position="280"/>
        <end position="297"/>
    </location>
</feature>
<comment type="subcellular location">
    <subcellularLocation>
        <location evidence="1">Membrane</location>
        <topology evidence="1">Multi-pass membrane protein</topology>
    </subcellularLocation>
</comment>
<protein>
    <recommendedName>
        <fullName evidence="8">Cation efflux protein transmembrane domain-containing protein</fullName>
    </recommendedName>
</protein>
<sequence length="442" mass="47235">MPSSSTLDSPLLKSSGTEHPAAIKGEGSFTNPNLTVVAIPKEKIVPAPSSGRGHIGEGHEQAKDVQRRLRRAICLSCFFMILEIVGGILAHSLAIVTDAAHIMSDVSGFAVSLFAVVLAGKTPTSQYTYGYRQAEILGALFSVMIVWFMTGVLLWEAIQRFINLEEVNGGLMSIMALIGLLVNFCLMATLGHNHTHGGGAAAASSHGHSHGKPGDIEEGGHTHTHSHDSHNLALDAAVVHVLGDIIQSLGVLLAAVLIYWKPFNVGHVNGVSKWNYADPACTILFSILVMFTTFKTVKQSVHILMQRVPDSVDVDLLQTKLRHVEHVQCVHDVHVWSVGSTGNICTAHIVVSGCSNCSQVLNEATKVANDMGISHTTFQLEARAEDVDVDALQSSCCHNQACNKGDDTCGAPSEAISAPVVIVSPRDASPLLRAQQPYGHEH</sequence>
<feature type="transmembrane region" description="Helical" evidence="7">
    <location>
        <begin position="170"/>
        <end position="190"/>
    </location>
</feature>
<feature type="transmembrane region" description="Helical" evidence="7">
    <location>
        <begin position="136"/>
        <end position="158"/>
    </location>
</feature>
<feature type="transmembrane region" description="Helical" evidence="7">
    <location>
        <begin position="106"/>
        <end position="124"/>
    </location>
</feature>
<evidence type="ECO:0000256" key="6">
    <source>
        <dbReference type="SAM" id="MobiDB-lite"/>
    </source>
</evidence>
<reference evidence="9 10" key="1">
    <citation type="submission" date="2020-04" db="EMBL/GenBank/DDBJ databases">
        <title>Perkinsus olseni comparative genomics.</title>
        <authorList>
            <person name="Bogema D.R."/>
        </authorList>
    </citation>
    <scope>NUCLEOTIDE SEQUENCE [LARGE SCALE GENOMIC DNA]</scope>
    <source>
        <strain evidence="9">00978-12</strain>
    </source>
</reference>
<keyword evidence="3" id="KW-0406">Ion transport</keyword>
<feature type="region of interest" description="Disordered" evidence="6">
    <location>
        <begin position="1"/>
        <end position="27"/>
    </location>
</feature>
<dbReference type="EMBL" id="JABANP010000007">
    <property type="protein sequence ID" value="KAF4696911.1"/>
    <property type="molecule type" value="Genomic_DNA"/>
</dbReference>
<dbReference type="PANTHER" id="PTHR11562">
    <property type="entry name" value="CATION EFFLUX PROTEIN/ ZINC TRANSPORTER"/>
    <property type="match status" value="1"/>
</dbReference>
<dbReference type="InterPro" id="IPR036837">
    <property type="entry name" value="Cation_efflux_CTD_sf"/>
</dbReference>
<feature type="compositionally biased region" description="Basic and acidic residues" evidence="6">
    <location>
        <begin position="212"/>
        <end position="228"/>
    </location>
</feature>
<dbReference type="GO" id="GO:0005385">
    <property type="term" value="F:zinc ion transmembrane transporter activity"/>
    <property type="evidence" value="ECO:0007669"/>
    <property type="project" value="TreeGrafter"/>
</dbReference>
<proteinExistence type="predicted"/>
<evidence type="ECO:0000256" key="7">
    <source>
        <dbReference type="SAM" id="Phobius"/>
    </source>
</evidence>
<keyword evidence="2 7" id="KW-0812">Transmembrane</keyword>
<dbReference type="InterPro" id="IPR058533">
    <property type="entry name" value="Cation_efflux_TM"/>
</dbReference>
<dbReference type="InterPro" id="IPR050681">
    <property type="entry name" value="CDF/SLC30A"/>
</dbReference>
<organism evidence="9 10">
    <name type="scientific">Perkinsus olseni</name>
    <name type="common">Perkinsus atlanticus</name>
    <dbReference type="NCBI Taxonomy" id="32597"/>
    <lineage>
        <taxon>Eukaryota</taxon>
        <taxon>Sar</taxon>
        <taxon>Alveolata</taxon>
        <taxon>Perkinsozoa</taxon>
        <taxon>Perkinsea</taxon>
        <taxon>Perkinsida</taxon>
        <taxon>Perkinsidae</taxon>
        <taxon>Perkinsus</taxon>
    </lineage>
</organism>
<feature type="compositionally biased region" description="Polar residues" evidence="6">
    <location>
        <begin position="1"/>
        <end position="17"/>
    </location>
</feature>
<name>A0A7J6PN21_PEROL</name>
<dbReference type="NCBIfam" id="TIGR01297">
    <property type="entry name" value="CDF"/>
    <property type="match status" value="1"/>
</dbReference>
<evidence type="ECO:0000259" key="8">
    <source>
        <dbReference type="Pfam" id="PF01545"/>
    </source>
</evidence>
<dbReference type="AlphaFoldDB" id="A0A7J6PN21"/>
<feature type="domain" description="Cation efflux protein transmembrane" evidence="8">
    <location>
        <begin position="71"/>
        <end position="305"/>
    </location>
</feature>
<keyword evidence="3" id="KW-0862">Zinc</keyword>
<feature type="region of interest" description="Disordered" evidence="6">
    <location>
        <begin position="199"/>
        <end position="228"/>
    </location>
</feature>
<dbReference type="Gene3D" id="1.20.1510.10">
    <property type="entry name" value="Cation efflux protein transmembrane domain"/>
    <property type="match status" value="1"/>
</dbReference>
<evidence type="ECO:0000313" key="9">
    <source>
        <dbReference type="EMBL" id="KAF4696911.1"/>
    </source>
</evidence>
<keyword evidence="4 7" id="KW-1133">Transmembrane helix</keyword>
<evidence type="ECO:0000256" key="1">
    <source>
        <dbReference type="ARBA" id="ARBA00004141"/>
    </source>
</evidence>
<feature type="transmembrane region" description="Helical" evidence="7">
    <location>
        <begin position="237"/>
        <end position="260"/>
    </location>
</feature>
<dbReference type="Pfam" id="PF01545">
    <property type="entry name" value="Cation_efflux"/>
    <property type="match status" value="1"/>
</dbReference>
<keyword evidence="5 7" id="KW-0472">Membrane</keyword>
<dbReference type="PANTHER" id="PTHR11562:SF17">
    <property type="entry name" value="RE54080P-RELATED"/>
    <property type="match status" value="1"/>
</dbReference>
<evidence type="ECO:0000256" key="4">
    <source>
        <dbReference type="ARBA" id="ARBA00022989"/>
    </source>
</evidence>